<dbReference type="Gene3D" id="3.30.390.120">
    <property type="match status" value="1"/>
</dbReference>
<evidence type="ECO:0000256" key="4">
    <source>
        <dbReference type="ARBA" id="ARBA00022490"/>
    </source>
</evidence>
<accession>A0ABS5I411</accession>
<dbReference type="InterPro" id="IPR023753">
    <property type="entry name" value="FAD/NAD-binding_dom"/>
</dbReference>
<evidence type="ECO:0000256" key="1">
    <source>
        <dbReference type="ARBA" id="ARBA00001974"/>
    </source>
</evidence>
<dbReference type="EMBL" id="JAAIKR010000010">
    <property type="protein sequence ID" value="MBR9728568.1"/>
    <property type="molecule type" value="Genomic_DNA"/>
</dbReference>
<evidence type="ECO:0000256" key="6">
    <source>
        <dbReference type="ARBA" id="ARBA00022827"/>
    </source>
</evidence>
<evidence type="ECO:0000256" key="3">
    <source>
        <dbReference type="ARBA" id="ARBA00006442"/>
    </source>
</evidence>
<dbReference type="Proteomes" id="UP000811844">
    <property type="component" value="Unassembled WGS sequence"/>
</dbReference>
<dbReference type="EC" id="1.18.1.-" evidence="11"/>
<dbReference type="SUPFAM" id="SSF51905">
    <property type="entry name" value="FAD/NAD(P)-binding domain"/>
    <property type="match status" value="2"/>
</dbReference>
<feature type="domain" description="FAD/NAD(P)-binding" evidence="9">
    <location>
        <begin position="5"/>
        <end position="281"/>
    </location>
</feature>
<dbReference type="InterPro" id="IPR041364">
    <property type="entry name" value="Rbx-bd"/>
</dbReference>
<feature type="domain" description="Rubredoxin binding" evidence="10">
    <location>
        <begin position="309"/>
        <end position="376"/>
    </location>
</feature>
<dbReference type="RefSeq" id="WP_153664171.1">
    <property type="nucleotide sequence ID" value="NZ_JAAIKR010000010.1"/>
</dbReference>
<evidence type="ECO:0000259" key="10">
    <source>
        <dbReference type="Pfam" id="PF18113"/>
    </source>
</evidence>
<dbReference type="PANTHER" id="PTHR43429">
    <property type="entry name" value="PYRIDINE NUCLEOTIDE-DISULFIDE OXIDOREDUCTASE DOMAIN-CONTAINING"/>
    <property type="match status" value="1"/>
</dbReference>
<keyword evidence="12" id="KW-1185">Reference proteome</keyword>
<evidence type="ECO:0000313" key="11">
    <source>
        <dbReference type="EMBL" id="MBR9728568.1"/>
    </source>
</evidence>
<keyword evidence="4" id="KW-0963">Cytoplasm</keyword>
<dbReference type="GO" id="GO:0016491">
    <property type="term" value="F:oxidoreductase activity"/>
    <property type="evidence" value="ECO:0007669"/>
    <property type="project" value="UniProtKB-KW"/>
</dbReference>
<keyword evidence="6" id="KW-0274">FAD</keyword>
<keyword evidence="5" id="KW-0285">Flavoprotein</keyword>
<dbReference type="InterPro" id="IPR050260">
    <property type="entry name" value="FAD-bd_OxRdtase"/>
</dbReference>
<dbReference type="Pfam" id="PF07992">
    <property type="entry name" value="Pyr_redox_2"/>
    <property type="match status" value="1"/>
</dbReference>
<evidence type="ECO:0000256" key="5">
    <source>
        <dbReference type="ARBA" id="ARBA00022630"/>
    </source>
</evidence>
<comment type="similarity">
    <text evidence="3">Belongs to the FAD-dependent oxidoreductase family.</text>
</comment>
<keyword evidence="8" id="KW-0520">NAD</keyword>
<name>A0ABS5I411_9GAMM</name>
<organism evidence="11 12">
    <name type="scientific">Shewanella intestini</name>
    <dbReference type="NCBI Taxonomy" id="2017544"/>
    <lineage>
        <taxon>Bacteria</taxon>
        <taxon>Pseudomonadati</taxon>
        <taxon>Pseudomonadota</taxon>
        <taxon>Gammaproteobacteria</taxon>
        <taxon>Alteromonadales</taxon>
        <taxon>Shewanellaceae</taxon>
        <taxon>Shewanella</taxon>
    </lineage>
</organism>
<dbReference type="NCBIfam" id="NF003437">
    <property type="entry name" value="PRK04965.1"/>
    <property type="match status" value="1"/>
</dbReference>
<comment type="subcellular location">
    <subcellularLocation>
        <location evidence="2">Cytoplasm</location>
    </subcellularLocation>
</comment>
<evidence type="ECO:0000313" key="12">
    <source>
        <dbReference type="Proteomes" id="UP000811844"/>
    </source>
</evidence>
<evidence type="ECO:0000256" key="2">
    <source>
        <dbReference type="ARBA" id="ARBA00004496"/>
    </source>
</evidence>
<evidence type="ECO:0000259" key="9">
    <source>
        <dbReference type="Pfam" id="PF07992"/>
    </source>
</evidence>
<protein>
    <submittedName>
        <fullName evidence="11">NADH:flavorubredoxin reductase NorW</fullName>
        <ecNumber evidence="11">1.18.1.-</ecNumber>
    </submittedName>
</protein>
<evidence type="ECO:0000256" key="7">
    <source>
        <dbReference type="ARBA" id="ARBA00023002"/>
    </source>
</evidence>
<evidence type="ECO:0000256" key="8">
    <source>
        <dbReference type="ARBA" id="ARBA00023027"/>
    </source>
</evidence>
<sequence length="378" mass="40825">MSDPIIIIGSGFAAYQLIKNIRRQDEQVPIEVFTGDDGAEYNKPDLSHVFTKQQGADALVQQSGAAFAEQYNVTLHANTWVDNINIQDKCVYSNGQAHRYSKLVFATGASAFIPPVAGNGARHIVTLNSLDEYRRAQHDINHADTVLIIGGGLIGIELAMDLQSSGKKVLVVEPNSRILSNVAPDFVALKLEQQLISNGVELILNNIVDSVSTNTDKTLCVTTKTGLQYQVDCIISAAGLRPNTHLAQQAGVAVNRGINVDSQLRTSATDVYALGDCAEINGKVMAYLQPIVLSANTLAKTLLGQDAQLNFPAMMVKVKTPSYPIQVGGVFNADSTWKVDFSSQGIRAEAFDEQHNLTGFVVTDSNVQHAFSLLRKVA</sequence>
<dbReference type="Gene3D" id="3.50.50.60">
    <property type="entry name" value="FAD/NAD(P)-binding domain"/>
    <property type="match status" value="2"/>
</dbReference>
<dbReference type="PRINTS" id="PR00411">
    <property type="entry name" value="PNDRDTASEI"/>
</dbReference>
<gene>
    <name evidence="11" type="primary">norW</name>
    <name evidence="11" type="ORF">G3R48_11330</name>
</gene>
<dbReference type="Pfam" id="PF18113">
    <property type="entry name" value="Rbx_binding"/>
    <property type="match status" value="1"/>
</dbReference>
<reference evidence="11 12" key="1">
    <citation type="submission" date="2020-02" db="EMBL/GenBank/DDBJ databases">
        <title>Shewanella WXL01 sp. nov., a marine bacterium isolated from green algae in Luhuitou Fringing Reef (Northern South China Sea).</title>
        <authorList>
            <person name="Wang X."/>
        </authorList>
    </citation>
    <scope>NUCLEOTIDE SEQUENCE [LARGE SCALE GENOMIC DNA]</scope>
    <source>
        <strain evidence="11 12">MCCC 1A01895</strain>
    </source>
</reference>
<keyword evidence="7 11" id="KW-0560">Oxidoreductase</keyword>
<dbReference type="InterPro" id="IPR036188">
    <property type="entry name" value="FAD/NAD-bd_sf"/>
</dbReference>
<dbReference type="PRINTS" id="PR00368">
    <property type="entry name" value="FADPNR"/>
</dbReference>
<proteinExistence type="inferred from homology"/>
<comment type="cofactor">
    <cofactor evidence="1">
        <name>FAD</name>
        <dbReference type="ChEBI" id="CHEBI:57692"/>
    </cofactor>
</comment>
<dbReference type="PANTHER" id="PTHR43429:SF3">
    <property type="entry name" value="NITRITE REDUCTASE [NAD(P)H]"/>
    <property type="match status" value="1"/>
</dbReference>
<comment type="caution">
    <text evidence="11">The sequence shown here is derived from an EMBL/GenBank/DDBJ whole genome shotgun (WGS) entry which is preliminary data.</text>
</comment>